<protein>
    <recommendedName>
        <fullName evidence="3">DUF72 domain-containing protein</fullName>
    </recommendedName>
</protein>
<dbReference type="Proteomes" id="UP000319619">
    <property type="component" value="Unassembled WGS sequence"/>
</dbReference>
<accession>A0A532URM3</accession>
<organism evidence="1 2">
    <name type="scientific">candidate division LCP-89 bacterium B3_LCP</name>
    <dbReference type="NCBI Taxonomy" id="2012998"/>
    <lineage>
        <taxon>Bacteria</taxon>
        <taxon>Pseudomonadati</taxon>
        <taxon>Bacteria division LCP-89</taxon>
    </lineage>
</organism>
<dbReference type="EMBL" id="NJBN01000012">
    <property type="protein sequence ID" value="TKJ37573.1"/>
    <property type="molecule type" value="Genomic_DNA"/>
</dbReference>
<dbReference type="PANTHER" id="PTHR30348">
    <property type="entry name" value="UNCHARACTERIZED PROTEIN YECE"/>
    <property type="match status" value="1"/>
</dbReference>
<evidence type="ECO:0000313" key="2">
    <source>
        <dbReference type="Proteomes" id="UP000319619"/>
    </source>
</evidence>
<dbReference type="PANTHER" id="PTHR30348:SF13">
    <property type="entry name" value="UPF0759 PROTEIN YUNF"/>
    <property type="match status" value="1"/>
</dbReference>
<reference evidence="1 2" key="1">
    <citation type="submission" date="2017-06" db="EMBL/GenBank/DDBJ databases">
        <title>Novel microbial phyla capable of carbon fixation and sulfur reduction in deep-sea sediments.</title>
        <authorList>
            <person name="Huang J."/>
            <person name="Baker B."/>
            <person name="Wang Y."/>
        </authorList>
    </citation>
    <scope>NUCLEOTIDE SEQUENCE [LARGE SCALE GENOMIC DNA]</scope>
    <source>
        <strain evidence="1">B3_LCP</strain>
    </source>
</reference>
<dbReference type="AlphaFoldDB" id="A0A532URM3"/>
<name>A0A532URM3_UNCL8</name>
<gene>
    <name evidence="1" type="ORF">CEE37_13745</name>
</gene>
<dbReference type="Pfam" id="PF01904">
    <property type="entry name" value="DUF72"/>
    <property type="match status" value="1"/>
</dbReference>
<proteinExistence type="predicted"/>
<comment type="caution">
    <text evidence="1">The sequence shown here is derived from an EMBL/GenBank/DDBJ whole genome shotgun (WGS) entry which is preliminary data.</text>
</comment>
<sequence>MNRNAAQVEIGTSGYSFKDWVGPFYPAGTPPDKLLEFYARQFSVVEINTTYYGIPKSSVFEGMAEQVNDNFGFYVKVHQDVTHTREEPEKSIKYLQQSVEPLRDRGMLRGFLAQFPYSFKKNPATREYMVRLADCWAGYKEPLFVEYRHTSWFKPIVYESLTNHNLGFVNVDLPELPRLPMPSAEVTNGEGYIRMHGRNKDSWWGNAGDPRYNYNYNKAELKGWKGRVTEMAKKANRIIIFMNNCHQGQAVKNAKMLQNMFDEF</sequence>
<evidence type="ECO:0000313" key="1">
    <source>
        <dbReference type="EMBL" id="TKJ37573.1"/>
    </source>
</evidence>
<dbReference type="InterPro" id="IPR036520">
    <property type="entry name" value="UPF0759_sf"/>
</dbReference>
<evidence type="ECO:0008006" key="3">
    <source>
        <dbReference type="Google" id="ProtNLM"/>
    </source>
</evidence>
<dbReference type="InterPro" id="IPR002763">
    <property type="entry name" value="DUF72"/>
</dbReference>
<dbReference type="Gene3D" id="3.20.20.410">
    <property type="entry name" value="Protein of unknown function UPF0759"/>
    <property type="match status" value="1"/>
</dbReference>
<dbReference type="SUPFAM" id="SSF117396">
    <property type="entry name" value="TM1631-like"/>
    <property type="match status" value="1"/>
</dbReference>